<dbReference type="PROSITE" id="PS51387">
    <property type="entry name" value="FAD_PCMH"/>
    <property type="match status" value="1"/>
</dbReference>
<dbReference type="InterPro" id="IPR016164">
    <property type="entry name" value="FAD-linked_Oxase-like_C"/>
</dbReference>
<dbReference type="PANTHER" id="PTHR43716">
    <property type="entry name" value="D-2-HYDROXYGLUTARATE DEHYDROGENASE, MITOCHONDRIAL"/>
    <property type="match status" value="1"/>
</dbReference>
<feature type="compositionally biased region" description="Basic and acidic residues" evidence="5">
    <location>
        <begin position="450"/>
        <end position="461"/>
    </location>
</feature>
<reference evidence="7 8" key="1">
    <citation type="journal article" date="2013" name="BMC Genomics">
        <title>Genomes of "Spiribacter", a streamlined, successful halophilic bacterium.</title>
        <authorList>
            <person name="Lopez-Perez M."/>
            <person name="Ghai R."/>
            <person name="Leon M.J."/>
            <person name="Rodriguez-Olmos A."/>
            <person name="Copa-Patino J.L."/>
            <person name="Soliveri J."/>
            <person name="Sanchez-Porro C."/>
            <person name="Ventosa A."/>
            <person name="Rodriguez-Valera F."/>
        </authorList>
    </citation>
    <scope>NUCLEOTIDE SEQUENCE [LARGE SCALE GENOMIC DNA]</scope>
    <source>
        <strain evidence="7 8">UAH-SP71</strain>
    </source>
</reference>
<dbReference type="HOGENOM" id="CLU_017779_4_1_6"/>
<dbReference type="Pfam" id="PF01565">
    <property type="entry name" value="FAD_binding_4"/>
    <property type="match status" value="1"/>
</dbReference>
<keyword evidence="3" id="KW-0285">Flavoprotein</keyword>
<dbReference type="Pfam" id="PF02913">
    <property type="entry name" value="FAD-oxidase_C"/>
    <property type="match status" value="1"/>
</dbReference>
<dbReference type="PATRIC" id="fig|1335757.3.peg.1712"/>
<evidence type="ECO:0000256" key="3">
    <source>
        <dbReference type="ARBA" id="ARBA00022630"/>
    </source>
</evidence>
<evidence type="ECO:0000256" key="5">
    <source>
        <dbReference type="SAM" id="MobiDB-lite"/>
    </source>
</evidence>
<dbReference type="Gene3D" id="3.30.465.10">
    <property type="match status" value="1"/>
</dbReference>
<dbReference type="Gene3D" id="3.30.70.2190">
    <property type="match status" value="1"/>
</dbReference>
<dbReference type="InterPro" id="IPR016171">
    <property type="entry name" value="Vanillyl_alc_oxidase_C-sub2"/>
</dbReference>
<dbReference type="Gene3D" id="3.30.70.2740">
    <property type="match status" value="1"/>
</dbReference>
<dbReference type="InterPro" id="IPR016166">
    <property type="entry name" value="FAD-bd_PCMH"/>
</dbReference>
<comment type="cofactor">
    <cofactor evidence="1">
        <name>FAD</name>
        <dbReference type="ChEBI" id="CHEBI:57692"/>
    </cofactor>
</comment>
<dbReference type="GO" id="GO:0003824">
    <property type="term" value="F:catalytic activity"/>
    <property type="evidence" value="ECO:0007669"/>
    <property type="project" value="InterPro"/>
</dbReference>
<evidence type="ECO:0000259" key="6">
    <source>
        <dbReference type="PROSITE" id="PS51387"/>
    </source>
</evidence>
<dbReference type="SUPFAM" id="SSF55103">
    <property type="entry name" value="FAD-linked oxidases, C-terminal domain"/>
    <property type="match status" value="1"/>
</dbReference>
<evidence type="ECO:0000256" key="2">
    <source>
        <dbReference type="ARBA" id="ARBA00008000"/>
    </source>
</evidence>
<keyword evidence="4" id="KW-0274">FAD</keyword>
<dbReference type="RefSeq" id="WP_023368120.1">
    <property type="nucleotide sequence ID" value="NC_022664.1"/>
</dbReference>
<gene>
    <name evidence="7" type="ORF">SPICUR_08800</name>
</gene>
<evidence type="ECO:0000313" key="8">
    <source>
        <dbReference type="Proteomes" id="UP000017640"/>
    </source>
</evidence>
<dbReference type="InterPro" id="IPR016167">
    <property type="entry name" value="FAD-bd_PCMH_sub1"/>
</dbReference>
<accession>U5T5X6</accession>
<protein>
    <recommendedName>
        <fullName evidence="6">FAD-binding PCMH-type domain-containing protein</fullName>
    </recommendedName>
</protein>
<dbReference type="InterPro" id="IPR016169">
    <property type="entry name" value="FAD-bd_PCMH_sub2"/>
</dbReference>
<dbReference type="InterPro" id="IPR051264">
    <property type="entry name" value="FAD-oxidored/transferase_4"/>
</dbReference>
<comment type="similarity">
    <text evidence="2">Belongs to the FAD-binding oxidoreductase/transferase type 4 family.</text>
</comment>
<dbReference type="Proteomes" id="UP000017640">
    <property type="component" value="Chromosome"/>
</dbReference>
<feature type="region of interest" description="Disordered" evidence="5">
    <location>
        <begin position="450"/>
        <end position="476"/>
    </location>
</feature>
<dbReference type="GO" id="GO:0022904">
    <property type="term" value="P:respiratory electron transport chain"/>
    <property type="evidence" value="ECO:0007669"/>
    <property type="project" value="TreeGrafter"/>
</dbReference>
<dbReference type="GO" id="GO:0071949">
    <property type="term" value="F:FAD binding"/>
    <property type="evidence" value="ECO:0007669"/>
    <property type="project" value="InterPro"/>
</dbReference>
<dbReference type="STRING" id="1335757.SPICUR_08800"/>
<sequence length="476" mass="49666">MGIISAIQQRLGGDAVITPGPAMDPYLSERRGLFAGRPARAVVRPADTGAVAAVMELAAAHGVGVVPRGGNTGLCGGAAAADHSDVVILSLERLNRIRRVDADNFTLTAEAGCLLSDLQAAAAESGRLFPLSYAAENDCQIGGNLATNAGGMNVLRYGNARDLALGLEVVLADGRIWDGLRSLRKDNSGYDLKDLFIGAEGTLGIITAVTLKLFPPVRERATAIVGLDSAEAAVSLFGRLRADSGDTITSCELMGREPLSLAITHTPDCHEPLAASYPWYLLVDLTSSATGAGLAQRLEQALSGAMRGMGDYRIAADPAMAADFWRLRNSIPGAQKGAGASIKNDVSVPVADIPAFIDAASSAVIDACPGVRPCPFGHIGDGNIHFNLTRPTAMTDAAFLAQWAPLTRRVHDIAMAYAGSFAAEHGVGQLKPQEVARLKSPVEQDLMRRLKTALDPDDRLNPGKVVPPADGPPSAG</sequence>
<dbReference type="eggNOG" id="COG0277">
    <property type="taxonomic scope" value="Bacteria"/>
</dbReference>
<dbReference type="KEGG" id="spiu:SPICUR_08800"/>
<dbReference type="EMBL" id="CP005990">
    <property type="protein sequence ID" value="AGY92681.1"/>
    <property type="molecule type" value="Genomic_DNA"/>
</dbReference>
<feature type="domain" description="FAD-binding PCMH-type" evidence="6">
    <location>
        <begin position="34"/>
        <end position="216"/>
    </location>
</feature>
<dbReference type="SUPFAM" id="SSF56176">
    <property type="entry name" value="FAD-binding/transporter-associated domain-like"/>
    <property type="match status" value="1"/>
</dbReference>
<dbReference type="PANTHER" id="PTHR43716:SF2">
    <property type="entry name" value="BLL6224 PROTEIN"/>
    <property type="match status" value="1"/>
</dbReference>
<dbReference type="InterPro" id="IPR006094">
    <property type="entry name" value="Oxid_FAD_bind_N"/>
</dbReference>
<dbReference type="OrthoDB" id="9811557at2"/>
<dbReference type="InterPro" id="IPR036318">
    <property type="entry name" value="FAD-bd_PCMH-like_sf"/>
</dbReference>
<keyword evidence="8" id="KW-1185">Reference proteome</keyword>
<name>U5T5X6_9GAMM</name>
<organism evidence="7 8">
    <name type="scientific">Spiribacter curvatus</name>
    <dbReference type="NCBI Taxonomy" id="1335757"/>
    <lineage>
        <taxon>Bacteria</taxon>
        <taxon>Pseudomonadati</taxon>
        <taxon>Pseudomonadota</taxon>
        <taxon>Gammaproteobacteria</taxon>
        <taxon>Chromatiales</taxon>
        <taxon>Ectothiorhodospiraceae</taxon>
        <taxon>Spiribacter</taxon>
    </lineage>
</organism>
<dbReference type="Gene3D" id="3.30.43.10">
    <property type="entry name" value="Uridine Diphospho-n-acetylenolpyruvylglucosamine Reductase, domain 2"/>
    <property type="match status" value="1"/>
</dbReference>
<dbReference type="FunFam" id="1.10.45.10:FF:000001">
    <property type="entry name" value="D-lactate dehydrogenase mitochondrial"/>
    <property type="match status" value="1"/>
</dbReference>
<dbReference type="Gene3D" id="1.10.45.10">
    <property type="entry name" value="Vanillyl-alcohol Oxidase, Chain A, domain 4"/>
    <property type="match status" value="1"/>
</dbReference>
<proteinExistence type="inferred from homology"/>
<evidence type="ECO:0000313" key="7">
    <source>
        <dbReference type="EMBL" id="AGY92681.1"/>
    </source>
</evidence>
<evidence type="ECO:0000256" key="1">
    <source>
        <dbReference type="ARBA" id="ARBA00001974"/>
    </source>
</evidence>
<evidence type="ECO:0000256" key="4">
    <source>
        <dbReference type="ARBA" id="ARBA00022827"/>
    </source>
</evidence>
<dbReference type="AlphaFoldDB" id="U5T5X6"/>
<dbReference type="InterPro" id="IPR004113">
    <property type="entry name" value="FAD-bd_oxidored_4_C"/>
</dbReference>